<dbReference type="Proteomes" id="UP000799118">
    <property type="component" value="Unassembled WGS sequence"/>
</dbReference>
<organism evidence="1 2">
    <name type="scientific">Gymnopus androsaceus JB14</name>
    <dbReference type="NCBI Taxonomy" id="1447944"/>
    <lineage>
        <taxon>Eukaryota</taxon>
        <taxon>Fungi</taxon>
        <taxon>Dikarya</taxon>
        <taxon>Basidiomycota</taxon>
        <taxon>Agaricomycotina</taxon>
        <taxon>Agaricomycetes</taxon>
        <taxon>Agaricomycetidae</taxon>
        <taxon>Agaricales</taxon>
        <taxon>Marasmiineae</taxon>
        <taxon>Omphalotaceae</taxon>
        <taxon>Gymnopus</taxon>
    </lineage>
</organism>
<reference evidence="1" key="1">
    <citation type="journal article" date="2019" name="Environ. Microbiol.">
        <title>Fungal ecological strategies reflected in gene transcription - a case study of two litter decomposers.</title>
        <authorList>
            <person name="Barbi F."/>
            <person name="Kohler A."/>
            <person name="Barry K."/>
            <person name="Baskaran P."/>
            <person name="Daum C."/>
            <person name="Fauchery L."/>
            <person name="Ihrmark K."/>
            <person name="Kuo A."/>
            <person name="LaButti K."/>
            <person name="Lipzen A."/>
            <person name="Morin E."/>
            <person name="Grigoriev I.V."/>
            <person name="Henrissat B."/>
            <person name="Lindahl B."/>
            <person name="Martin F."/>
        </authorList>
    </citation>
    <scope>NUCLEOTIDE SEQUENCE</scope>
    <source>
        <strain evidence="1">JB14</strain>
    </source>
</reference>
<sequence>MVLWLKGAFSPQQIRDRLLNPMDGFSKKLVAYLESCFAGDFMMGSQSEVDAMVYGMKEAMECTETPIYKLPTAPPGVCEKSCGECETCESRNDWWEKYQREVDFVDKGKGLLGTFCEKDGKCKARFPRSCYPTTIVDTDTGHIDMKKNEPWLNTVAYIIMTYLLRCNADVTLLLSGTAIKAVIAYITDYISKNLPKTYMVFETIKAVYTRNKQ</sequence>
<dbReference type="AlphaFoldDB" id="A0A6A4HYJ1"/>
<evidence type="ECO:0000313" key="1">
    <source>
        <dbReference type="EMBL" id="KAE9401655.1"/>
    </source>
</evidence>
<gene>
    <name evidence="1" type="ORF">BT96DRAFT_780490</name>
</gene>
<protein>
    <submittedName>
        <fullName evidence="1">Uncharacterized protein</fullName>
    </submittedName>
</protein>
<keyword evidence="2" id="KW-1185">Reference proteome</keyword>
<feature type="non-terminal residue" evidence="1">
    <location>
        <position position="213"/>
    </location>
</feature>
<accession>A0A6A4HYJ1</accession>
<proteinExistence type="predicted"/>
<dbReference type="OrthoDB" id="3229882at2759"/>
<dbReference type="EMBL" id="ML769443">
    <property type="protein sequence ID" value="KAE9401655.1"/>
    <property type="molecule type" value="Genomic_DNA"/>
</dbReference>
<evidence type="ECO:0000313" key="2">
    <source>
        <dbReference type="Proteomes" id="UP000799118"/>
    </source>
</evidence>
<name>A0A6A4HYJ1_9AGAR</name>